<evidence type="ECO:0000313" key="3">
    <source>
        <dbReference type="EMBL" id="MBJ7598040.1"/>
    </source>
</evidence>
<evidence type="ECO:0000256" key="1">
    <source>
        <dbReference type="SAM" id="MobiDB-lite"/>
    </source>
</evidence>
<comment type="caution">
    <text evidence="3">The sequence shown here is derived from an EMBL/GenBank/DDBJ whole genome shotgun (WGS) entry which is preliminary data.</text>
</comment>
<dbReference type="EMBL" id="JAEKNR010000090">
    <property type="protein sequence ID" value="MBJ7598040.1"/>
    <property type="molecule type" value="Genomic_DNA"/>
</dbReference>
<evidence type="ECO:0000256" key="2">
    <source>
        <dbReference type="SAM" id="Phobius"/>
    </source>
</evidence>
<feature type="region of interest" description="Disordered" evidence="1">
    <location>
        <begin position="1"/>
        <end position="34"/>
    </location>
</feature>
<keyword evidence="2" id="KW-0812">Transmembrane</keyword>
<sequence length="102" mass="10671">MRERTMSAGEAGEVMGSTEAGAEPERRSLLQTVGDAASHPGAPVLLGAVLAAFALGVVLGGGVVSPQSRCMRRYRRLCGRWFAGDPSGYSGCLERAEDVCGW</sequence>
<feature type="transmembrane region" description="Helical" evidence="2">
    <location>
        <begin position="44"/>
        <end position="66"/>
    </location>
</feature>
<name>A0A934N2E7_9BACT</name>
<gene>
    <name evidence="3" type="ORF">JF922_08125</name>
</gene>
<protein>
    <submittedName>
        <fullName evidence="3">Uncharacterized protein</fullName>
    </submittedName>
</protein>
<proteinExistence type="predicted"/>
<dbReference type="Proteomes" id="UP000612893">
    <property type="component" value="Unassembled WGS sequence"/>
</dbReference>
<reference evidence="3" key="1">
    <citation type="submission" date="2020-10" db="EMBL/GenBank/DDBJ databases">
        <title>Ca. Dormibacterota MAGs.</title>
        <authorList>
            <person name="Montgomery K."/>
        </authorList>
    </citation>
    <scope>NUCLEOTIDE SEQUENCE [LARGE SCALE GENOMIC DNA]</scope>
    <source>
        <strain evidence="3">SC8812_S17_10</strain>
    </source>
</reference>
<accession>A0A934N2E7</accession>
<keyword evidence="4" id="KW-1185">Reference proteome</keyword>
<dbReference type="AlphaFoldDB" id="A0A934N2E7"/>
<organism evidence="3 4">
    <name type="scientific">Candidatus Nephthysia bennettiae</name>
    <dbReference type="NCBI Taxonomy" id="3127016"/>
    <lineage>
        <taxon>Bacteria</taxon>
        <taxon>Bacillati</taxon>
        <taxon>Candidatus Dormiibacterota</taxon>
        <taxon>Candidatus Dormibacteria</taxon>
        <taxon>Candidatus Dormibacterales</taxon>
        <taxon>Candidatus Dormibacteraceae</taxon>
        <taxon>Candidatus Nephthysia</taxon>
    </lineage>
</organism>
<evidence type="ECO:0000313" key="4">
    <source>
        <dbReference type="Proteomes" id="UP000612893"/>
    </source>
</evidence>
<keyword evidence="2" id="KW-1133">Transmembrane helix</keyword>
<keyword evidence="2" id="KW-0472">Membrane</keyword>